<evidence type="ECO:0000313" key="7">
    <source>
        <dbReference type="Proteomes" id="UP000087171"/>
    </source>
</evidence>
<evidence type="ECO:0000256" key="6">
    <source>
        <dbReference type="SAM" id="Phobius"/>
    </source>
</evidence>
<comment type="similarity">
    <text evidence="2">Belongs to the tetraspanin (TM4SF) family.</text>
</comment>
<reference evidence="8" key="2">
    <citation type="submission" date="2025-08" db="UniProtKB">
        <authorList>
            <consortium name="RefSeq"/>
        </authorList>
    </citation>
    <scope>IDENTIFICATION</scope>
    <source>
        <tissue evidence="8">Etiolated seedlings</tissue>
    </source>
</reference>
<dbReference type="GeneID" id="101489136"/>
<dbReference type="OrthoDB" id="672773at2759"/>
<evidence type="ECO:0000256" key="3">
    <source>
        <dbReference type="ARBA" id="ARBA00022692"/>
    </source>
</evidence>
<dbReference type="PaxDb" id="3827-XP_004488375.1"/>
<accession>A0A1S2XH68</accession>
<sequence length="262" mass="29737">MFRISNTLVGILNILTLLLSLAGMCGFAYIHFRHTDCLKVLQYPLLFGSVFIFVVSVLGIIGSLCGINEALYAYLLATFFVILGFMFFTVFALFVTNKVVGTEVSENKGFRVNRVADFSLWLQQYVINEKNWDDIKSCLVGVRLCQQNLSATQFGCCKPPEQCGFTLKNSTYWEVPKTGVTVNDTDCRTWNNKEDNLCYDCNSCKGEVLANIRNQWKHLFIFNVCVLTLLTIIYVLGCYAIRNNRIEAANLEYHPYGMTHAI</sequence>
<dbReference type="AlphaFoldDB" id="A0A1S2XH68"/>
<dbReference type="eggNOG" id="ENOG502QTNI">
    <property type="taxonomic scope" value="Eukaryota"/>
</dbReference>
<dbReference type="STRING" id="3827.A0A1S2XH68"/>
<keyword evidence="3 6" id="KW-0812">Transmembrane</keyword>
<proteinExistence type="inferred from homology"/>
<dbReference type="InterPro" id="IPR018499">
    <property type="entry name" value="Tetraspanin/Peripherin"/>
</dbReference>
<evidence type="ECO:0000256" key="4">
    <source>
        <dbReference type="ARBA" id="ARBA00022989"/>
    </source>
</evidence>
<protein>
    <submittedName>
        <fullName evidence="8">Tetraspanin-11-like</fullName>
    </submittedName>
</protein>
<dbReference type="GO" id="GO:0009734">
    <property type="term" value="P:auxin-activated signaling pathway"/>
    <property type="evidence" value="ECO:0007669"/>
    <property type="project" value="InterPro"/>
</dbReference>
<comment type="subcellular location">
    <subcellularLocation>
        <location evidence="1">Membrane</location>
        <topology evidence="1">Multi-pass membrane protein</topology>
    </subcellularLocation>
</comment>
<evidence type="ECO:0000256" key="2">
    <source>
        <dbReference type="ARBA" id="ARBA00006840"/>
    </source>
</evidence>
<evidence type="ECO:0000256" key="5">
    <source>
        <dbReference type="ARBA" id="ARBA00023136"/>
    </source>
</evidence>
<dbReference type="Pfam" id="PF00335">
    <property type="entry name" value="Tetraspanin"/>
    <property type="match status" value="1"/>
</dbReference>
<keyword evidence="5 6" id="KW-0472">Membrane</keyword>
<feature type="transmembrane region" description="Helical" evidence="6">
    <location>
        <begin position="44"/>
        <end position="64"/>
    </location>
</feature>
<dbReference type="KEGG" id="cam:101489136"/>
<feature type="transmembrane region" description="Helical" evidence="6">
    <location>
        <begin position="71"/>
        <end position="95"/>
    </location>
</feature>
<dbReference type="InterPro" id="IPR044991">
    <property type="entry name" value="TET_plant"/>
</dbReference>
<keyword evidence="7" id="KW-1185">Reference proteome</keyword>
<evidence type="ECO:0000313" key="8">
    <source>
        <dbReference type="RefSeq" id="XP_004488375.1"/>
    </source>
</evidence>
<feature type="transmembrane region" description="Helical" evidence="6">
    <location>
        <begin position="219"/>
        <end position="241"/>
    </location>
</feature>
<feature type="transmembrane region" description="Helical" evidence="6">
    <location>
        <begin position="12"/>
        <end position="32"/>
    </location>
</feature>
<organism evidence="7 8">
    <name type="scientific">Cicer arietinum</name>
    <name type="common">Chickpea</name>
    <name type="synonym">Garbanzo</name>
    <dbReference type="NCBI Taxonomy" id="3827"/>
    <lineage>
        <taxon>Eukaryota</taxon>
        <taxon>Viridiplantae</taxon>
        <taxon>Streptophyta</taxon>
        <taxon>Embryophyta</taxon>
        <taxon>Tracheophyta</taxon>
        <taxon>Spermatophyta</taxon>
        <taxon>Magnoliopsida</taxon>
        <taxon>eudicotyledons</taxon>
        <taxon>Gunneridae</taxon>
        <taxon>Pentapetalae</taxon>
        <taxon>rosids</taxon>
        <taxon>fabids</taxon>
        <taxon>Fabales</taxon>
        <taxon>Fabaceae</taxon>
        <taxon>Papilionoideae</taxon>
        <taxon>50 kb inversion clade</taxon>
        <taxon>NPAAA clade</taxon>
        <taxon>Hologalegina</taxon>
        <taxon>IRL clade</taxon>
        <taxon>Cicereae</taxon>
        <taxon>Cicer</taxon>
    </lineage>
</organism>
<dbReference type="PANTHER" id="PTHR32191">
    <property type="entry name" value="TETRASPANIN-8-RELATED"/>
    <property type="match status" value="1"/>
</dbReference>
<gene>
    <name evidence="8" type="primary">LOC101489136</name>
</gene>
<dbReference type="GO" id="GO:0016020">
    <property type="term" value="C:membrane"/>
    <property type="evidence" value="ECO:0007669"/>
    <property type="project" value="UniProtKB-SubCell"/>
</dbReference>
<evidence type="ECO:0000256" key="1">
    <source>
        <dbReference type="ARBA" id="ARBA00004141"/>
    </source>
</evidence>
<name>A0A1S2XH68_CICAR</name>
<dbReference type="RefSeq" id="XP_004488375.1">
    <property type="nucleotide sequence ID" value="XM_004488318.3"/>
</dbReference>
<reference evidence="7" key="1">
    <citation type="journal article" date="2013" name="Nat. Biotechnol.">
        <title>Draft genome sequence of chickpea (Cicer arietinum) provides a resource for trait improvement.</title>
        <authorList>
            <person name="Varshney R.K."/>
            <person name="Song C."/>
            <person name="Saxena R.K."/>
            <person name="Azam S."/>
            <person name="Yu S."/>
            <person name="Sharpe A.G."/>
            <person name="Cannon S."/>
            <person name="Baek J."/>
            <person name="Rosen B.D."/>
            <person name="Tar'an B."/>
            <person name="Millan T."/>
            <person name="Zhang X."/>
            <person name="Ramsay L.D."/>
            <person name="Iwata A."/>
            <person name="Wang Y."/>
            <person name="Nelson W."/>
            <person name="Farmer A.D."/>
            <person name="Gaur P.M."/>
            <person name="Soderlund C."/>
            <person name="Penmetsa R.V."/>
            <person name="Xu C."/>
            <person name="Bharti A.K."/>
            <person name="He W."/>
            <person name="Winter P."/>
            <person name="Zhao S."/>
            <person name="Hane J.K."/>
            <person name="Carrasquilla-Garcia N."/>
            <person name="Condie J.A."/>
            <person name="Upadhyaya H.D."/>
            <person name="Luo M.C."/>
            <person name="Thudi M."/>
            <person name="Gowda C.L."/>
            <person name="Singh N.P."/>
            <person name="Lichtenzveig J."/>
            <person name="Gali K.K."/>
            <person name="Rubio J."/>
            <person name="Nadarajan N."/>
            <person name="Dolezel J."/>
            <person name="Bansal K.C."/>
            <person name="Xu X."/>
            <person name="Edwards D."/>
            <person name="Zhang G."/>
            <person name="Kahl G."/>
            <person name="Gil J."/>
            <person name="Singh K.B."/>
            <person name="Datta S.K."/>
            <person name="Jackson S.A."/>
            <person name="Wang J."/>
            <person name="Cook D.R."/>
        </authorList>
    </citation>
    <scope>NUCLEOTIDE SEQUENCE [LARGE SCALE GENOMIC DNA]</scope>
    <source>
        <strain evidence="7">cv. CDC Frontier</strain>
    </source>
</reference>
<dbReference type="Proteomes" id="UP000087171">
    <property type="component" value="Chromosome Ca1"/>
</dbReference>
<keyword evidence="4 6" id="KW-1133">Transmembrane helix</keyword>